<dbReference type="Pfam" id="PF00097">
    <property type="entry name" value="zf-C3HC4"/>
    <property type="match status" value="1"/>
</dbReference>
<dbReference type="STRING" id="112090.W4FF58"/>
<keyword evidence="2" id="KW-0479">Metal-binding</keyword>
<dbReference type="InterPro" id="IPR018957">
    <property type="entry name" value="Znf_C3HC4_RING-type"/>
</dbReference>
<dbReference type="SUPFAM" id="SSF57850">
    <property type="entry name" value="RING/U-box"/>
    <property type="match status" value="1"/>
</dbReference>
<evidence type="ECO:0000256" key="2">
    <source>
        <dbReference type="ARBA" id="ARBA00022723"/>
    </source>
</evidence>
<accession>W4FF58</accession>
<dbReference type="OrthoDB" id="76600at2759"/>
<dbReference type="PROSITE" id="PS00518">
    <property type="entry name" value="ZF_RING_1"/>
    <property type="match status" value="1"/>
</dbReference>
<dbReference type="FunFam" id="3.30.40.10:FF:000033">
    <property type="entry name" value="Polycomb group RING finger protein 3"/>
    <property type="match status" value="1"/>
</dbReference>
<gene>
    <name evidence="8" type="ORF">H257_17902</name>
</gene>
<dbReference type="InterPro" id="IPR013083">
    <property type="entry name" value="Znf_RING/FYVE/PHD"/>
</dbReference>
<dbReference type="PROSITE" id="PS50089">
    <property type="entry name" value="ZF_RING_2"/>
    <property type="match status" value="1"/>
</dbReference>
<evidence type="ECO:0000256" key="4">
    <source>
        <dbReference type="ARBA" id="ARBA00022833"/>
    </source>
</evidence>
<dbReference type="GeneID" id="20819898"/>
<evidence type="ECO:0000256" key="3">
    <source>
        <dbReference type="ARBA" id="ARBA00022771"/>
    </source>
</evidence>
<dbReference type="InterPro" id="IPR051507">
    <property type="entry name" value="PcG_RING_finger"/>
</dbReference>
<name>W4FF58_APHAT</name>
<dbReference type="InterPro" id="IPR001841">
    <property type="entry name" value="Znf_RING"/>
</dbReference>
<keyword evidence="5" id="KW-0539">Nucleus</keyword>
<evidence type="ECO:0000256" key="6">
    <source>
        <dbReference type="PROSITE-ProRule" id="PRU00175"/>
    </source>
</evidence>
<dbReference type="AlphaFoldDB" id="W4FF58"/>
<keyword evidence="4" id="KW-0862">Zinc</keyword>
<dbReference type="VEuPathDB" id="FungiDB:H257_17902"/>
<comment type="subcellular location">
    <subcellularLocation>
        <location evidence="1">Nucleus</location>
    </subcellularLocation>
</comment>
<dbReference type="RefSeq" id="XP_009845168.1">
    <property type="nucleotide sequence ID" value="XM_009846866.1"/>
</dbReference>
<dbReference type="Gene3D" id="3.30.40.10">
    <property type="entry name" value="Zinc/RING finger domain, C3HC4 (zinc finger)"/>
    <property type="match status" value="1"/>
</dbReference>
<evidence type="ECO:0000259" key="7">
    <source>
        <dbReference type="PROSITE" id="PS50089"/>
    </source>
</evidence>
<sequence>MPLVVAAAINAHLVCILCQGYFRDAHTLPECLHSFCKSCIFRHFHLGCRTCPKCHADLGVSPKCIFDRTLHEIVDKLFPTLKDTDAALEAEFYASHGFQKRVLPVSPPPDKSAPPVEYPVVSFRLAPDTTVDAAYQLASLHQPQLALAGHNKVHDVVKVLADQLRERDIEVLCDGTVLTYDMAIHSVKSSLWKTNAKMIWHYRKPHKDIA</sequence>
<proteinExistence type="predicted"/>
<evidence type="ECO:0000256" key="5">
    <source>
        <dbReference type="ARBA" id="ARBA00023242"/>
    </source>
</evidence>
<evidence type="ECO:0000256" key="1">
    <source>
        <dbReference type="ARBA" id="ARBA00004123"/>
    </source>
</evidence>
<dbReference type="PANTHER" id="PTHR45893">
    <property type="entry name" value="POLYCOMB GROUP RING FINGER PROTEIN"/>
    <property type="match status" value="1"/>
</dbReference>
<keyword evidence="3 6" id="KW-0863">Zinc-finger</keyword>
<dbReference type="GO" id="GO:0005634">
    <property type="term" value="C:nucleus"/>
    <property type="evidence" value="ECO:0007669"/>
    <property type="project" value="UniProtKB-SubCell"/>
</dbReference>
<dbReference type="EMBL" id="KI913239">
    <property type="protein sequence ID" value="ETV65373.1"/>
    <property type="molecule type" value="Genomic_DNA"/>
</dbReference>
<protein>
    <recommendedName>
        <fullName evidence="7">RING-type domain-containing protein</fullName>
    </recommendedName>
</protein>
<feature type="domain" description="RING-type" evidence="7">
    <location>
        <begin position="15"/>
        <end position="55"/>
    </location>
</feature>
<reference evidence="8" key="1">
    <citation type="submission" date="2013-12" db="EMBL/GenBank/DDBJ databases">
        <title>The Genome Sequence of Aphanomyces astaci APO3.</title>
        <authorList>
            <consortium name="The Broad Institute Genomics Platform"/>
            <person name="Russ C."/>
            <person name="Tyler B."/>
            <person name="van West P."/>
            <person name="Dieguez-Uribeondo J."/>
            <person name="Young S.K."/>
            <person name="Zeng Q."/>
            <person name="Gargeya S."/>
            <person name="Fitzgerald M."/>
            <person name="Abouelleil A."/>
            <person name="Alvarado L."/>
            <person name="Chapman S.B."/>
            <person name="Gainer-Dewar J."/>
            <person name="Goldberg J."/>
            <person name="Griggs A."/>
            <person name="Gujja S."/>
            <person name="Hansen M."/>
            <person name="Howarth C."/>
            <person name="Imamovic A."/>
            <person name="Ireland A."/>
            <person name="Larimer J."/>
            <person name="McCowan C."/>
            <person name="Murphy C."/>
            <person name="Pearson M."/>
            <person name="Poon T.W."/>
            <person name="Priest M."/>
            <person name="Roberts A."/>
            <person name="Saif S."/>
            <person name="Shea T."/>
            <person name="Sykes S."/>
            <person name="Wortman J."/>
            <person name="Nusbaum C."/>
            <person name="Birren B."/>
        </authorList>
    </citation>
    <scope>NUCLEOTIDE SEQUENCE [LARGE SCALE GENOMIC DNA]</scope>
    <source>
        <strain evidence="8">APO3</strain>
    </source>
</reference>
<dbReference type="GO" id="GO:0008270">
    <property type="term" value="F:zinc ion binding"/>
    <property type="evidence" value="ECO:0007669"/>
    <property type="project" value="UniProtKB-KW"/>
</dbReference>
<dbReference type="InterPro" id="IPR017907">
    <property type="entry name" value="Znf_RING_CS"/>
</dbReference>
<evidence type="ECO:0000313" key="8">
    <source>
        <dbReference type="EMBL" id="ETV65373.1"/>
    </source>
</evidence>
<organism evidence="8">
    <name type="scientific">Aphanomyces astaci</name>
    <name type="common">Crayfish plague agent</name>
    <dbReference type="NCBI Taxonomy" id="112090"/>
    <lineage>
        <taxon>Eukaryota</taxon>
        <taxon>Sar</taxon>
        <taxon>Stramenopiles</taxon>
        <taxon>Oomycota</taxon>
        <taxon>Saprolegniomycetes</taxon>
        <taxon>Saprolegniales</taxon>
        <taxon>Verrucalvaceae</taxon>
        <taxon>Aphanomyces</taxon>
    </lineage>
</organism>